<gene>
    <name evidence="20" type="ORF">PQR62_12215</name>
</gene>
<keyword evidence="10 15" id="KW-0798">TonB box</keyword>
<evidence type="ECO:0000256" key="1">
    <source>
        <dbReference type="ARBA" id="ARBA00004571"/>
    </source>
</evidence>
<dbReference type="InterPro" id="IPR012910">
    <property type="entry name" value="Plug_dom"/>
</dbReference>
<dbReference type="InterPro" id="IPR039426">
    <property type="entry name" value="TonB-dep_rcpt-like"/>
</dbReference>
<feature type="chain" id="PRO_5046677832" evidence="17">
    <location>
        <begin position="24"/>
        <end position="707"/>
    </location>
</feature>
<dbReference type="Gene3D" id="2.170.130.10">
    <property type="entry name" value="TonB-dependent receptor, plug domain"/>
    <property type="match status" value="1"/>
</dbReference>
<evidence type="ECO:0000256" key="9">
    <source>
        <dbReference type="ARBA" id="ARBA00023065"/>
    </source>
</evidence>
<comment type="similarity">
    <text evidence="2 14 15">Belongs to the TonB-dependent receptor family.</text>
</comment>
<evidence type="ECO:0000256" key="12">
    <source>
        <dbReference type="ARBA" id="ARBA00023170"/>
    </source>
</evidence>
<dbReference type="InterPro" id="IPR037066">
    <property type="entry name" value="Plug_dom_sf"/>
</dbReference>
<evidence type="ECO:0000259" key="19">
    <source>
        <dbReference type="Pfam" id="PF07715"/>
    </source>
</evidence>
<comment type="subcellular location">
    <subcellularLocation>
        <location evidence="1 14">Cell outer membrane</location>
        <topology evidence="1 14">Multi-pass membrane protein</topology>
    </subcellularLocation>
</comment>
<keyword evidence="4 14" id="KW-1134">Transmembrane beta strand</keyword>
<evidence type="ECO:0000313" key="20">
    <source>
        <dbReference type="EMBL" id="MFL9925033.1"/>
    </source>
</evidence>
<organism evidence="20 21">
    <name type="scientific">Herbaspirillum lusitanum</name>
    <dbReference type="NCBI Taxonomy" id="213312"/>
    <lineage>
        <taxon>Bacteria</taxon>
        <taxon>Pseudomonadati</taxon>
        <taxon>Pseudomonadota</taxon>
        <taxon>Betaproteobacteria</taxon>
        <taxon>Burkholderiales</taxon>
        <taxon>Oxalobacteraceae</taxon>
        <taxon>Herbaspirillum</taxon>
    </lineage>
</organism>
<evidence type="ECO:0000256" key="3">
    <source>
        <dbReference type="ARBA" id="ARBA00022448"/>
    </source>
</evidence>
<evidence type="ECO:0000256" key="13">
    <source>
        <dbReference type="ARBA" id="ARBA00023237"/>
    </source>
</evidence>
<name>A0ABW9AB84_9BURK</name>
<keyword evidence="12 20" id="KW-0675">Receptor</keyword>
<dbReference type="SUPFAM" id="SSF56935">
    <property type="entry name" value="Porins"/>
    <property type="match status" value="1"/>
</dbReference>
<dbReference type="InterPro" id="IPR000531">
    <property type="entry name" value="Beta-barrel_TonB"/>
</dbReference>
<reference evidence="20 21" key="1">
    <citation type="journal article" date="2024" name="Chem. Sci.">
        <title>Discovery of megapolipeptins by genome mining of a Burkholderiales bacteria collection.</title>
        <authorList>
            <person name="Paulo B.S."/>
            <person name="Recchia M.J.J."/>
            <person name="Lee S."/>
            <person name="Fergusson C.H."/>
            <person name="Romanowski S.B."/>
            <person name="Hernandez A."/>
            <person name="Krull N."/>
            <person name="Liu D.Y."/>
            <person name="Cavanagh H."/>
            <person name="Bos A."/>
            <person name="Gray C.A."/>
            <person name="Murphy B.T."/>
            <person name="Linington R.G."/>
            <person name="Eustaquio A.S."/>
        </authorList>
    </citation>
    <scope>NUCLEOTIDE SEQUENCE [LARGE SCALE GENOMIC DNA]</scope>
    <source>
        <strain evidence="20 21">RL21-008-BIB-A</strain>
    </source>
</reference>
<feature type="compositionally biased region" description="Polar residues" evidence="16">
    <location>
        <begin position="58"/>
        <end position="71"/>
    </location>
</feature>
<keyword evidence="3 14" id="KW-0813">Transport</keyword>
<evidence type="ECO:0000256" key="2">
    <source>
        <dbReference type="ARBA" id="ARBA00009810"/>
    </source>
</evidence>
<keyword evidence="6 14" id="KW-0812">Transmembrane</keyword>
<dbReference type="Proteomes" id="UP001629246">
    <property type="component" value="Unassembled WGS sequence"/>
</dbReference>
<dbReference type="RefSeq" id="WP_408158221.1">
    <property type="nucleotide sequence ID" value="NZ_JAQQFM010000005.1"/>
</dbReference>
<dbReference type="PANTHER" id="PTHR32552">
    <property type="entry name" value="FERRICHROME IRON RECEPTOR-RELATED"/>
    <property type="match status" value="1"/>
</dbReference>
<evidence type="ECO:0000256" key="4">
    <source>
        <dbReference type="ARBA" id="ARBA00022452"/>
    </source>
</evidence>
<evidence type="ECO:0000256" key="15">
    <source>
        <dbReference type="RuleBase" id="RU003357"/>
    </source>
</evidence>
<keyword evidence="5" id="KW-0410">Iron transport</keyword>
<feature type="domain" description="TonB-dependent receptor-like beta-barrel" evidence="18">
    <location>
        <begin position="263"/>
        <end position="677"/>
    </location>
</feature>
<evidence type="ECO:0000256" key="10">
    <source>
        <dbReference type="ARBA" id="ARBA00023077"/>
    </source>
</evidence>
<sequence>MVSSRTRAKLAGLAALAPSILFAQTPSAASADSATTASEANQLPTIDVVSESGPDTGFNASKPQVNKSSTSLAQTPQTISVVPRSVLDSQQAVSLSDALENVPGVVSNQYGRRGWDDLIIRGQVASDSLYLDGLRTAASNRVAEQLFGLEQVEVLKGPASLLYGLVLPGGLVNMVSKRPQGYDFANVDVTVGSHDFYQTTVDLNKALSENGKQAFRINGLISNSNDATDYVWFKNRYIAPSLSLDLGANTDFTILTSFQERGYIRQQGLPLSGSINSNVNGSLPRSRFIGEPAAKPYNATETRLGYSLTHRFEDGWTLHNNLRFQQFTMSGQLVANNVLNATSRSLTRTGTDQTYNGQTFTMDTNLQRKFNTAFGKHEITFGTDYLNTREDVRSFTCTVAALNVYSPVYGARLVCPATPTTNTATTVRDLGIYARDQIQFGDRWQLVTGLRRDNASTYSTNNRTATHTDNPATATTGSAALMYEVLRGVRPYVSYATSFYPNSGTDINGGTFKPETGKQWEAGVKVEMDEGRTNLNLAVFDLRRRNVLVSDTANTGFSVAVGEQRSRGAEVGITSDFRNGLSLMAGYAYTAATVTDDGGQTVTTVGQWLDNVPRHSFNTSARYRFKGALNGWEANGGVHGQGMQHTNGYTLPGYVLADLGVAYNAAHWRAALNVKNIFNTEYYAGGLARAVALGDDRTILLTLGYRY</sequence>
<feature type="domain" description="TonB-dependent receptor plug" evidence="19">
    <location>
        <begin position="72"/>
        <end position="170"/>
    </location>
</feature>
<dbReference type="PROSITE" id="PS52016">
    <property type="entry name" value="TONB_DEPENDENT_REC_3"/>
    <property type="match status" value="1"/>
</dbReference>
<evidence type="ECO:0000259" key="18">
    <source>
        <dbReference type="Pfam" id="PF00593"/>
    </source>
</evidence>
<comment type="caution">
    <text evidence="20">The sequence shown here is derived from an EMBL/GenBank/DDBJ whole genome shotgun (WGS) entry which is preliminary data.</text>
</comment>
<evidence type="ECO:0000256" key="17">
    <source>
        <dbReference type="SAM" id="SignalP"/>
    </source>
</evidence>
<keyword evidence="11 14" id="KW-0472">Membrane</keyword>
<dbReference type="InterPro" id="IPR036942">
    <property type="entry name" value="Beta-barrel_TonB_sf"/>
</dbReference>
<dbReference type="NCBIfam" id="TIGR01783">
    <property type="entry name" value="TonB-siderophor"/>
    <property type="match status" value="1"/>
</dbReference>
<proteinExistence type="inferred from homology"/>
<dbReference type="EMBL" id="JAQQFM010000005">
    <property type="protein sequence ID" value="MFL9925033.1"/>
    <property type="molecule type" value="Genomic_DNA"/>
</dbReference>
<dbReference type="InterPro" id="IPR010105">
    <property type="entry name" value="TonB_sidphr_rcpt"/>
</dbReference>
<feature type="signal peptide" evidence="17">
    <location>
        <begin position="1"/>
        <end position="23"/>
    </location>
</feature>
<dbReference type="Pfam" id="PF00593">
    <property type="entry name" value="TonB_dep_Rec_b-barrel"/>
    <property type="match status" value="1"/>
</dbReference>
<evidence type="ECO:0000256" key="5">
    <source>
        <dbReference type="ARBA" id="ARBA00022496"/>
    </source>
</evidence>
<protein>
    <submittedName>
        <fullName evidence="20">TonB-dependent siderophore receptor</fullName>
    </submittedName>
</protein>
<evidence type="ECO:0000256" key="7">
    <source>
        <dbReference type="ARBA" id="ARBA00022729"/>
    </source>
</evidence>
<evidence type="ECO:0000256" key="14">
    <source>
        <dbReference type="PROSITE-ProRule" id="PRU01360"/>
    </source>
</evidence>
<keyword evidence="9" id="KW-0406">Ion transport</keyword>
<evidence type="ECO:0000256" key="8">
    <source>
        <dbReference type="ARBA" id="ARBA00023004"/>
    </source>
</evidence>
<keyword evidence="7 17" id="KW-0732">Signal</keyword>
<dbReference type="PANTHER" id="PTHR32552:SF68">
    <property type="entry name" value="FERRICHROME OUTER MEMBRANE TRANSPORTER_PHAGE RECEPTOR"/>
    <property type="match status" value="1"/>
</dbReference>
<evidence type="ECO:0000256" key="11">
    <source>
        <dbReference type="ARBA" id="ARBA00023136"/>
    </source>
</evidence>
<evidence type="ECO:0000256" key="6">
    <source>
        <dbReference type="ARBA" id="ARBA00022692"/>
    </source>
</evidence>
<accession>A0ABW9AB84</accession>
<feature type="region of interest" description="Disordered" evidence="16">
    <location>
        <begin position="47"/>
        <end position="71"/>
    </location>
</feature>
<keyword evidence="8" id="KW-0408">Iron</keyword>
<dbReference type="CDD" id="cd01347">
    <property type="entry name" value="ligand_gated_channel"/>
    <property type="match status" value="1"/>
</dbReference>
<keyword evidence="13 14" id="KW-0998">Cell outer membrane</keyword>
<dbReference type="Pfam" id="PF07715">
    <property type="entry name" value="Plug"/>
    <property type="match status" value="1"/>
</dbReference>
<evidence type="ECO:0000313" key="21">
    <source>
        <dbReference type="Proteomes" id="UP001629246"/>
    </source>
</evidence>
<dbReference type="Gene3D" id="2.40.170.20">
    <property type="entry name" value="TonB-dependent receptor, beta-barrel domain"/>
    <property type="match status" value="1"/>
</dbReference>
<keyword evidence="21" id="KW-1185">Reference proteome</keyword>
<evidence type="ECO:0000256" key="16">
    <source>
        <dbReference type="SAM" id="MobiDB-lite"/>
    </source>
</evidence>